<dbReference type="EMBL" id="JAEQBW010000001">
    <property type="protein sequence ID" value="MBK6263531.1"/>
    <property type="molecule type" value="Genomic_DNA"/>
</dbReference>
<dbReference type="RefSeq" id="WP_201429225.1">
    <property type="nucleotide sequence ID" value="NZ_JAEQBW010000001.1"/>
</dbReference>
<comment type="caution">
    <text evidence="1">The sequence shown here is derived from an EMBL/GenBank/DDBJ whole genome shotgun (WGS) entry which is preliminary data.</text>
</comment>
<proteinExistence type="predicted"/>
<evidence type="ECO:0000313" key="1">
    <source>
        <dbReference type="EMBL" id="MBK6263531.1"/>
    </source>
</evidence>
<reference evidence="1" key="1">
    <citation type="submission" date="2021-01" db="EMBL/GenBank/DDBJ databases">
        <title>Marivirga aurantiaca sp. nov., isolated from intertidal surface sediments.</title>
        <authorList>
            <person name="Zhang M."/>
        </authorList>
    </citation>
    <scope>NUCLEOTIDE SEQUENCE</scope>
    <source>
        <strain evidence="1">S37H4</strain>
    </source>
</reference>
<evidence type="ECO:0008006" key="3">
    <source>
        <dbReference type="Google" id="ProtNLM"/>
    </source>
</evidence>
<dbReference type="AlphaFoldDB" id="A0A935C4X2"/>
<evidence type="ECO:0000313" key="2">
    <source>
        <dbReference type="Proteomes" id="UP000611723"/>
    </source>
</evidence>
<sequence length="257" mass="30087">MKKLNLPDLNLEIIRQEMERTIRKHMKNLDSYNQSDHQKQLEICQLGKILVTYFPKYSIEEVRERPDFIISDGIKRIGIEHQTVLDVKTKKKQGFYENIFNIAERDLQGDSLLPNFLANCYLKNNLSFKSSDKTALIQLVKEIVTEFILSDNFLENPLIRRIRKMPHSQKSLSVNFGGYWVKSLDSETLRDFIVKKEGKVESYRKNTGLEQWLLLVTGGTAEYSFDIKKPVGNLDFKSSFDKIFLMADFDNELYELK</sequence>
<protein>
    <recommendedName>
        <fullName evidence="3">Restriction endonuclease</fullName>
    </recommendedName>
</protein>
<accession>A0A935C4X2</accession>
<keyword evidence="2" id="KW-1185">Reference proteome</keyword>
<name>A0A935C4X2_9BACT</name>
<gene>
    <name evidence="1" type="ORF">JKA74_00675</name>
</gene>
<dbReference type="Proteomes" id="UP000611723">
    <property type="component" value="Unassembled WGS sequence"/>
</dbReference>
<organism evidence="1 2">
    <name type="scientific">Marivirga aurantiaca</name>
    <dbReference type="NCBI Taxonomy" id="2802615"/>
    <lineage>
        <taxon>Bacteria</taxon>
        <taxon>Pseudomonadati</taxon>
        <taxon>Bacteroidota</taxon>
        <taxon>Cytophagia</taxon>
        <taxon>Cytophagales</taxon>
        <taxon>Marivirgaceae</taxon>
        <taxon>Marivirga</taxon>
    </lineage>
</organism>